<comment type="similarity">
    <text evidence="1">Belongs to the glycosyltransferase 2 family.</text>
</comment>
<dbReference type="AlphaFoldDB" id="A0A268EN20"/>
<proteinExistence type="inferred from homology"/>
<dbReference type="Pfam" id="PF00535">
    <property type="entry name" value="Glycos_transf_2"/>
    <property type="match status" value="1"/>
</dbReference>
<feature type="domain" description="Glycosyltransferase 2-like" evidence="2">
    <location>
        <begin position="6"/>
        <end position="127"/>
    </location>
</feature>
<evidence type="ECO:0000313" key="6">
    <source>
        <dbReference type="Proteomes" id="UP000435177"/>
    </source>
</evidence>
<reference evidence="3 6" key="2">
    <citation type="submission" date="2019-11" db="EMBL/GenBank/DDBJ databases">
        <title>Draft genome sequences of five Paenibacillus species of dairy origin.</title>
        <authorList>
            <person name="Olajide A.M."/>
            <person name="Chen S."/>
            <person name="Lapointe G."/>
        </authorList>
    </citation>
    <scope>NUCLEOTIDE SEQUENCE [LARGE SCALE GENOMIC DNA]</scope>
    <source>
        <strain evidence="3 6">3CS1</strain>
    </source>
</reference>
<dbReference type="Gene3D" id="3.90.550.10">
    <property type="entry name" value="Spore Coat Polysaccharide Biosynthesis Protein SpsA, Chain A"/>
    <property type="match status" value="1"/>
</dbReference>
<gene>
    <name evidence="4" type="ORF">CHH67_17615</name>
    <name evidence="3" type="ORF">GNP94_07215</name>
</gene>
<dbReference type="InterPro" id="IPR029044">
    <property type="entry name" value="Nucleotide-diphossugar_trans"/>
</dbReference>
<dbReference type="InterPro" id="IPR001173">
    <property type="entry name" value="Glyco_trans_2-like"/>
</dbReference>
<accession>A0A268EN20</accession>
<keyword evidence="4" id="KW-0808">Transferase</keyword>
<dbReference type="EMBL" id="WOAA01000004">
    <property type="protein sequence ID" value="MUG65797.1"/>
    <property type="molecule type" value="Genomic_DNA"/>
</dbReference>
<protein>
    <submittedName>
        <fullName evidence="4">Glycosyl transferase</fullName>
    </submittedName>
    <submittedName>
        <fullName evidence="3">Glycosyltransferase</fullName>
    </submittedName>
</protein>
<reference evidence="4 5" key="1">
    <citation type="submission" date="2017-07" db="EMBL/GenBank/DDBJ databases">
        <title>Isolation and whole genome analysis of endospore-forming bacteria from heroin.</title>
        <authorList>
            <person name="Kalinowski J."/>
            <person name="Ahrens B."/>
            <person name="Al-Dilaimi A."/>
            <person name="Winkler A."/>
            <person name="Wibberg D."/>
            <person name="Schleenbecker U."/>
            <person name="Ruckert C."/>
            <person name="Wolfel R."/>
            <person name="Grass G."/>
        </authorList>
    </citation>
    <scope>NUCLEOTIDE SEQUENCE [LARGE SCALE GENOMIC DNA]</scope>
    <source>
        <strain evidence="4 5">7537-G1</strain>
    </source>
</reference>
<dbReference type="EMBL" id="NPBY01000055">
    <property type="protein sequence ID" value="PAD74513.1"/>
    <property type="molecule type" value="Genomic_DNA"/>
</dbReference>
<evidence type="ECO:0000259" key="2">
    <source>
        <dbReference type="Pfam" id="PF00535"/>
    </source>
</evidence>
<dbReference type="PANTHER" id="PTHR22916">
    <property type="entry name" value="GLYCOSYLTRANSFERASE"/>
    <property type="match status" value="1"/>
</dbReference>
<evidence type="ECO:0000256" key="1">
    <source>
        <dbReference type="ARBA" id="ARBA00006739"/>
    </source>
</evidence>
<dbReference type="PANTHER" id="PTHR22916:SF65">
    <property type="entry name" value="SLR1065 PROTEIN"/>
    <property type="match status" value="1"/>
</dbReference>
<dbReference type="Proteomes" id="UP000435177">
    <property type="component" value="Unassembled WGS sequence"/>
</dbReference>
<dbReference type="SUPFAM" id="SSF53448">
    <property type="entry name" value="Nucleotide-diphospho-sugar transferases"/>
    <property type="match status" value="1"/>
</dbReference>
<evidence type="ECO:0000313" key="3">
    <source>
        <dbReference type="EMBL" id="MUG65797.1"/>
    </source>
</evidence>
<dbReference type="GO" id="GO:0016740">
    <property type="term" value="F:transferase activity"/>
    <property type="evidence" value="ECO:0007669"/>
    <property type="project" value="UniProtKB-KW"/>
</dbReference>
<evidence type="ECO:0000313" key="4">
    <source>
        <dbReference type="EMBL" id="PAD74513.1"/>
    </source>
</evidence>
<evidence type="ECO:0000313" key="5">
    <source>
        <dbReference type="Proteomes" id="UP000215596"/>
    </source>
</evidence>
<comment type="caution">
    <text evidence="4">The sequence shown here is derived from an EMBL/GenBank/DDBJ whole genome shotgun (WGS) entry which is preliminary data.</text>
</comment>
<sequence>MMPTVTIVIPFYNCPYIQEALESAIHQTYPAVEIIVVDDGSTRHADLIAPYTHRVYYLGKANGGTAHALNHGFRHASGEYIAWLSSDDKFEPHKIERQMAFMLTHGLDVSYTAFSVIDQHSRITDPYRPAPMAGMADLCRQLSYSNPINGCTVIAKKEWIAGVGMFNDHLPFTHDYDLWIRLAINGAKFGYMPDCLTKYRVHEQMGTIQHRARIAGEYQMVQNNYRNLLQHVAAQLGG</sequence>
<organism evidence="4 5">
    <name type="scientific">Paenibacillus campinasensis</name>
    <dbReference type="NCBI Taxonomy" id="66347"/>
    <lineage>
        <taxon>Bacteria</taxon>
        <taxon>Bacillati</taxon>
        <taxon>Bacillota</taxon>
        <taxon>Bacilli</taxon>
        <taxon>Bacillales</taxon>
        <taxon>Paenibacillaceae</taxon>
        <taxon>Paenibacillus</taxon>
    </lineage>
</organism>
<dbReference type="OrthoDB" id="9785185at2"/>
<dbReference type="Proteomes" id="UP000215596">
    <property type="component" value="Unassembled WGS sequence"/>
</dbReference>
<keyword evidence="6" id="KW-1185">Reference proteome</keyword>
<name>A0A268EN20_9BACL</name>
<dbReference type="RefSeq" id="WP_095266519.1">
    <property type="nucleotide sequence ID" value="NZ_NPBY01000055.1"/>
</dbReference>